<dbReference type="AlphaFoldDB" id="X1LVU1"/>
<comment type="caution">
    <text evidence="1">The sequence shown here is derived from an EMBL/GenBank/DDBJ whole genome shotgun (WGS) entry which is preliminary data.</text>
</comment>
<protein>
    <submittedName>
        <fullName evidence="1">Uncharacterized protein</fullName>
    </submittedName>
</protein>
<evidence type="ECO:0000313" key="1">
    <source>
        <dbReference type="EMBL" id="GAH98263.1"/>
    </source>
</evidence>
<dbReference type="EMBL" id="BARU01045972">
    <property type="protein sequence ID" value="GAH98263.1"/>
    <property type="molecule type" value="Genomic_DNA"/>
</dbReference>
<accession>X1LVU1</accession>
<organism evidence="1">
    <name type="scientific">marine sediment metagenome</name>
    <dbReference type="NCBI Taxonomy" id="412755"/>
    <lineage>
        <taxon>unclassified sequences</taxon>
        <taxon>metagenomes</taxon>
        <taxon>ecological metagenomes</taxon>
    </lineage>
</organism>
<name>X1LVU1_9ZZZZ</name>
<feature type="non-terminal residue" evidence="1">
    <location>
        <position position="137"/>
    </location>
</feature>
<feature type="non-terminal residue" evidence="1">
    <location>
        <position position="1"/>
    </location>
</feature>
<proteinExistence type="predicted"/>
<gene>
    <name evidence="1" type="ORF">S03H2_69542</name>
</gene>
<sequence>EVKRSQVFHLAHASAYNSDGDNSELIKFFNENHDFDMDLGFIGFDELNPLITSDRHLVNNLISSENVYKLIRSSIESEGDSFVTLRKFSKKKVSDCILWANAIDLALNITPWQMQFSVNYPNYANITKVPEIATWLL</sequence>
<reference evidence="1" key="1">
    <citation type="journal article" date="2014" name="Front. Microbiol.">
        <title>High frequency of phylogenetically diverse reductive dehalogenase-homologous genes in deep subseafloor sedimentary metagenomes.</title>
        <authorList>
            <person name="Kawai M."/>
            <person name="Futagami T."/>
            <person name="Toyoda A."/>
            <person name="Takaki Y."/>
            <person name="Nishi S."/>
            <person name="Hori S."/>
            <person name="Arai W."/>
            <person name="Tsubouchi T."/>
            <person name="Morono Y."/>
            <person name="Uchiyama I."/>
            <person name="Ito T."/>
            <person name="Fujiyama A."/>
            <person name="Inagaki F."/>
            <person name="Takami H."/>
        </authorList>
    </citation>
    <scope>NUCLEOTIDE SEQUENCE</scope>
    <source>
        <strain evidence="1">Expedition CK06-06</strain>
    </source>
</reference>